<comment type="cofactor">
    <cofactor evidence="1 8">
        <name>FAD</name>
        <dbReference type="ChEBI" id="CHEBI:57692"/>
    </cofactor>
</comment>
<name>A0A507BVF0_9FUNG</name>
<feature type="region of interest" description="Disordered" evidence="9">
    <location>
        <begin position="29"/>
        <end position="51"/>
    </location>
</feature>
<protein>
    <recommendedName>
        <fullName evidence="8">Sulfhydryl oxidase</fullName>
        <ecNumber evidence="8">1.8.3.2</ecNumber>
    </recommendedName>
</protein>
<dbReference type="GeneID" id="42006410"/>
<dbReference type="PANTHER" id="PTHR12645">
    <property type="entry name" value="ALR/ERV"/>
    <property type="match status" value="1"/>
</dbReference>
<dbReference type="AlphaFoldDB" id="A0A507BVF0"/>
<keyword evidence="4 8" id="KW-0274">FAD</keyword>
<reference evidence="11 12" key="1">
    <citation type="journal article" date="2019" name="Sci. Rep.">
        <title>Comparative genomics of chytrid fungi reveal insights into the obligate biotrophic and pathogenic lifestyle of Synchytrium endobioticum.</title>
        <authorList>
            <person name="van de Vossenberg B.T.L.H."/>
            <person name="Warris S."/>
            <person name="Nguyen H.D.T."/>
            <person name="van Gent-Pelzer M.P.E."/>
            <person name="Joly D.L."/>
            <person name="van de Geest H.C."/>
            <person name="Bonants P.J.M."/>
            <person name="Smith D.S."/>
            <person name="Levesque C.A."/>
            <person name="van der Lee T.A.J."/>
        </authorList>
    </citation>
    <scope>NUCLEOTIDE SEQUENCE [LARGE SCALE GENOMIC DNA]</scope>
    <source>
        <strain evidence="11 12">JEL517</strain>
    </source>
</reference>
<dbReference type="EC" id="1.8.3.2" evidence="8"/>
<evidence type="ECO:0000256" key="6">
    <source>
        <dbReference type="ARBA" id="ARBA00023128"/>
    </source>
</evidence>
<evidence type="ECO:0000256" key="5">
    <source>
        <dbReference type="ARBA" id="ARBA00023002"/>
    </source>
</evidence>
<evidence type="ECO:0000256" key="2">
    <source>
        <dbReference type="ARBA" id="ARBA00004569"/>
    </source>
</evidence>
<keyword evidence="12" id="KW-1185">Reference proteome</keyword>
<dbReference type="FunFam" id="1.20.120.310:FF:000003">
    <property type="entry name" value="Sulfhydryl oxidase"/>
    <property type="match status" value="1"/>
</dbReference>
<feature type="domain" description="ERV/ALR sulfhydryl oxidase" evidence="10">
    <location>
        <begin position="48"/>
        <end position="148"/>
    </location>
</feature>
<evidence type="ECO:0000256" key="1">
    <source>
        <dbReference type="ARBA" id="ARBA00001974"/>
    </source>
</evidence>
<dbReference type="Pfam" id="PF04777">
    <property type="entry name" value="Evr1_Alr"/>
    <property type="match status" value="1"/>
</dbReference>
<evidence type="ECO:0000259" key="10">
    <source>
        <dbReference type="PROSITE" id="PS51324"/>
    </source>
</evidence>
<dbReference type="STRING" id="1806994.A0A507BVF0"/>
<dbReference type="GO" id="GO:0016971">
    <property type="term" value="F:flavin-dependent sulfhydryl oxidase activity"/>
    <property type="evidence" value="ECO:0007669"/>
    <property type="project" value="InterPro"/>
</dbReference>
<dbReference type="OrthoDB" id="17199at2759"/>
<dbReference type="PROSITE" id="PS51324">
    <property type="entry name" value="ERV_ALR"/>
    <property type="match status" value="1"/>
</dbReference>
<dbReference type="InterPro" id="IPR039799">
    <property type="entry name" value="ALR/ERV"/>
</dbReference>
<keyword evidence="5 8" id="KW-0560">Oxidoreductase</keyword>
<evidence type="ECO:0000313" key="12">
    <source>
        <dbReference type="Proteomes" id="UP000319731"/>
    </source>
</evidence>
<keyword evidence="3 8" id="KW-0285">Flavoprotein</keyword>
<dbReference type="GO" id="GO:0005758">
    <property type="term" value="C:mitochondrial intermembrane space"/>
    <property type="evidence" value="ECO:0007669"/>
    <property type="project" value="UniProtKB-SubCell"/>
</dbReference>
<organism evidence="11 12">
    <name type="scientific">Synchytrium microbalum</name>
    <dbReference type="NCBI Taxonomy" id="1806994"/>
    <lineage>
        <taxon>Eukaryota</taxon>
        <taxon>Fungi</taxon>
        <taxon>Fungi incertae sedis</taxon>
        <taxon>Chytridiomycota</taxon>
        <taxon>Chytridiomycota incertae sedis</taxon>
        <taxon>Chytridiomycetes</taxon>
        <taxon>Synchytriales</taxon>
        <taxon>Synchytriaceae</taxon>
        <taxon>Synchytrium</taxon>
    </lineage>
</organism>
<proteinExistence type="predicted"/>
<keyword evidence="7" id="KW-1015">Disulfide bond</keyword>
<evidence type="ECO:0000256" key="9">
    <source>
        <dbReference type="SAM" id="MobiDB-lite"/>
    </source>
</evidence>
<comment type="subcellular location">
    <subcellularLocation>
        <location evidence="2">Mitochondrion intermembrane space</location>
    </subcellularLocation>
</comment>
<dbReference type="PANTHER" id="PTHR12645:SF0">
    <property type="entry name" value="FAD-LINKED SULFHYDRYL OXIDASE ALR"/>
    <property type="match status" value="1"/>
</dbReference>
<dbReference type="EMBL" id="QEAO01000044">
    <property type="protein sequence ID" value="TPX31482.1"/>
    <property type="molecule type" value="Genomic_DNA"/>
</dbReference>
<dbReference type="InterPro" id="IPR017905">
    <property type="entry name" value="ERV/ALR_sulphydryl_oxidase"/>
</dbReference>
<gene>
    <name evidence="11" type="ORF">SmJEL517_g05186</name>
</gene>
<dbReference type="Proteomes" id="UP000319731">
    <property type="component" value="Unassembled WGS sequence"/>
</dbReference>
<evidence type="ECO:0000313" key="11">
    <source>
        <dbReference type="EMBL" id="TPX31482.1"/>
    </source>
</evidence>
<keyword evidence="6" id="KW-0496">Mitochondrion</keyword>
<dbReference type="GO" id="GO:0050660">
    <property type="term" value="F:flavin adenine dinucleotide binding"/>
    <property type="evidence" value="ECO:0007669"/>
    <property type="project" value="TreeGrafter"/>
</dbReference>
<evidence type="ECO:0000256" key="3">
    <source>
        <dbReference type="ARBA" id="ARBA00022630"/>
    </source>
</evidence>
<comment type="catalytic activity">
    <reaction evidence="8">
        <text>2 R'C(R)SH + O2 = R'C(R)S-S(R)CR' + H2O2</text>
        <dbReference type="Rhea" id="RHEA:17357"/>
        <dbReference type="ChEBI" id="CHEBI:15379"/>
        <dbReference type="ChEBI" id="CHEBI:16240"/>
        <dbReference type="ChEBI" id="CHEBI:16520"/>
        <dbReference type="ChEBI" id="CHEBI:17412"/>
        <dbReference type="EC" id="1.8.3.2"/>
    </reaction>
</comment>
<dbReference type="SUPFAM" id="SSF69000">
    <property type="entry name" value="FAD-dependent thiol oxidase"/>
    <property type="match status" value="1"/>
</dbReference>
<evidence type="ECO:0000256" key="8">
    <source>
        <dbReference type="RuleBase" id="RU371123"/>
    </source>
</evidence>
<evidence type="ECO:0000256" key="4">
    <source>
        <dbReference type="ARBA" id="ARBA00022827"/>
    </source>
</evidence>
<feature type="compositionally biased region" description="Polar residues" evidence="9">
    <location>
        <begin position="29"/>
        <end position="45"/>
    </location>
</feature>
<accession>A0A507BVF0</accession>
<dbReference type="Gene3D" id="1.20.120.310">
    <property type="entry name" value="ERV/ALR sulfhydryl oxidase domain"/>
    <property type="match status" value="1"/>
</dbReference>
<comment type="caution">
    <text evidence="11">The sequence shown here is derived from an EMBL/GenBank/DDBJ whole genome shotgun (WGS) entry which is preliminary data.</text>
</comment>
<sequence>MDTPEKPCRVCTTTTTSLHDFQTLKSSGFGTLSSSPKPASKTSNKLPCPPDGPALGRATWTFLHTMAAYYPDSPSQEHRGRTISFLNSFSHLYPCDHCAQHLRKEMEVRPPDVSGRVGLSNWLCVVHNKVNEVLGKEQFDCRRVLERWSEGPADGSCD</sequence>
<dbReference type="InterPro" id="IPR036774">
    <property type="entry name" value="ERV/ALR_sulphydryl_oxid_sf"/>
</dbReference>
<dbReference type="RefSeq" id="XP_031022903.1">
    <property type="nucleotide sequence ID" value="XM_031171113.1"/>
</dbReference>
<evidence type="ECO:0000256" key="7">
    <source>
        <dbReference type="ARBA" id="ARBA00023157"/>
    </source>
</evidence>